<feature type="transmembrane region" description="Helical" evidence="1">
    <location>
        <begin position="52"/>
        <end position="74"/>
    </location>
</feature>
<keyword evidence="1" id="KW-1133">Transmembrane helix</keyword>
<dbReference type="Proteomes" id="UP000198605">
    <property type="component" value="Unassembled WGS sequence"/>
</dbReference>
<dbReference type="AlphaFoldDB" id="A0A1C6USQ3"/>
<feature type="transmembrane region" description="Helical" evidence="1">
    <location>
        <begin position="125"/>
        <end position="142"/>
    </location>
</feature>
<dbReference type="EMBL" id="FMIB01000002">
    <property type="protein sequence ID" value="SCL57114.1"/>
    <property type="molecule type" value="Genomic_DNA"/>
</dbReference>
<dbReference type="OrthoDB" id="3397774at2"/>
<keyword evidence="3" id="KW-1185">Reference proteome</keyword>
<evidence type="ECO:0000313" key="3">
    <source>
        <dbReference type="Proteomes" id="UP000198605"/>
    </source>
</evidence>
<dbReference type="STRING" id="47854.GA0070603_2349"/>
<sequence>MVAPRAPLSRRRRVGVALLGAGLLAVLAAPALPAWRTVHPDRIELRPGSHLLWVVLPWALLCGLVAVVSLTRVGPSRRPWREASRGLLVSTALAGGAVTAAWWYFAATDPYAREDGMVSTGPGPGTWLALVGCLLVPLAGALPDESSPGRGS</sequence>
<dbReference type="RefSeq" id="WP_091311653.1">
    <property type="nucleotide sequence ID" value="NZ_FMIB01000002.1"/>
</dbReference>
<accession>A0A1C6USQ3</accession>
<gene>
    <name evidence="2" type="ORF">GA0070603_2349</name>
</gene>
<dbReference type="GeneID" id="43279000"/>
<evidence type="ECO:0000313" key="2">
    <source>
        <dbReference type="EMBL" id="SCL57114.1"/>
    </source>
</evidence>
<feature type="transmembrane region" description="Helical" evidence="1">
    <location>
        <begin position="86"/>
        <end position="105"/>
    </location>
</feature>
<evidence type="ECO:0000256" key="1">
    <source>
        <dbReference type="SAM" id="Phobius"/>
    </source>
</evidence>
<keyword evidence="1" id="KW-0812">Transmembrane</keyword>
<organism evidence="2 3">
    <name type="scientific">Micromonospora chersina</name>
    <dbReference type="NCBI Taxonomy" id="47854"/>
    <lineage>
        <taxon>Bacteria</taxon>
        <taxon>Bacillati</taxon>
        <taxon>Actinomycetota</taxon>
        <taxon>Actinomycetes</taxon>
        <taxon>Micromonosporales</taxon>
        <taxon>Micromonosporaceae</taxon>
        <taxon>Micromonospora</taxon>
    </lineage>
</organism>
<reference evidence="3" key="1">
    <citation type="submission" date="2016-06" db="EMBL/GenBank/DDBJ databases">
        <authorList>
            <person name="Varghese N."/>
            <person name="Submissions Spin"/>
        </authorList>
    </citation>
    <scope>NUCLEOTIDE SEQUENCE [LARGE SCALE GENOMIC DNA]</scope>
    <source>
        <strain evidence="3">DSM 44151</strain>
    </source>
</reference>
<name>A0A1C6USQ3_9ACTN</name>
<protein>
    <submittedName>
        <fullName evidence="2">Uncharacterized protein</fullName>
    </submittedName>
</protein>
<keyword evidence="1" id="KW-0472">Membrane</keyword>
<proteinExistence type="predicted"/>